<dbReference type="GO" id="GO:0016301">
    <property type="term" value="F:kinase activity"/>
    <property type="evidence" value="ECO:0007669"/>
    <property type="project" value="UniProtKB-KW"/>
</dbReference>
<evidence type="ECO:0000256" key="1">
    <source>
        <dbReference type="ARBA" id="ARBA00022679"/>
    </source>
</evidence>
<keyword evidence="6" id="KW-1185">Reference proteome</keyword>
<evidence type="ECO:0000313" key="6">
    <source>
        <dbReference type="Proteomes" id="UP000323521"/>
    </source>
</evidence>
<dbReference type="Proteomes" id="UP000323521">
    <property type="component" value="Chromosome"/>
</dbReference>
<dbReference type="PANTHER" id="PTHR20861">
    <property type="entry name" value="HOMOSERINE/4-DIPHOSPHOCYTIDYL-2-C-METHYL-D-ERYTHRITOL KINASE"/>
    <property type="match status" value="1"/>
</dbReference>
<evidence type="ECO:0000313" key="5">
    <source>
        <dbReference type="EMBL" id="ATW24039.1"/>
    </source>
</evidence>
<dbReference type="NCBIfam" id="TIGR00144">
    <property type="entry name" value="beta_RFAP_syn"/>
    <property type="match status" value="1"/>
</dbReference>
<dbReference type="InterPro" id="IPR014721">
    <property type="entry name" value="Ribsml_uS5_D2-typ_fold_subgr"/>
</dbReference>
<dbReference type="OrthoDB" id="1492801at2"/>
<organism evidence="5 6">
    <name type="scientific">Formimonas warabiya</name>
    <dbReference type="NCBI Taxonomy" id="1761012"/>
    <lineage>
        <taxon>Bacteria</taxon>
        <taxon>Bacillati</taxon>
        <taxon>Bacillota</taxon>
        <taxon>Clostridia</taxon>
        <taxon>Eubacteriales</taxon>
        <taxon>Peptococcaceae</taxon>
        <taxon>Candidatus Formimonas</taxon>
    </lineage>
</organism>
<protein>
    <submittedName>
        <fullName evidence="5">Uncharacterized protein</fullName>
    </submittedName>
</protein>
<dbReference type="InterPro" id="IPR006204">
    <property type="entry name" value="GHMP_kinase_N_dom"/>
</dbReference>
<proteinExistence type="predicted"/>
<gene>
    <name evidence="5" type="ORF">DCMF_03860</name>
</gene>
<dbReference type="KEGG" id="fwa:DCMF_03860"/>
<feature type="domain" description="GHMP kinase N-terminal" evidence="3">
    <location>
        <begin position="65"/>
        <end position="142"/>
    </location>
</feature>
<dbReference type="InterPro" id="IPR020568">
    <property type="entry name" value="Ribosomal_Su5_D2-typ_SF"/>
</dbReference>
<keyword evidence="2" id="KW-0418">Kinase</keyword>
<dbReference type="InterPro" id="IPR013750">
    <property type="entry name" value="GHMP_kinase_C_dom"/>
</dbReference>
<name>A0A3G1KNJ6_FORW1</name>
<dbReference type="SUPFAM" id="SSF54211">
    <property type="entry name" value="Ribosomal protein S5 domain 2-like"/>
    <property type="match status" value="1"/>
</dbReference>
<accession>A0A3G1KNJ6</accession>
<dbReference type="RefSeq" id="WP_148133215.1">
    <property type="nucleotide sequence ID" value="NZ_CP017634.1"/>
</dbReference>
<evidence type="ECO:0000259" key="3">
    <source>
        <dbReference type="Pfam" id="PF00288"/>
    </source>
</evidence>
<evidence type="ECO:0000256" key="2">
    <source>
        <dbReference type="ARBA" id="ARBA00022777"/>
    </source>
</evidence>
<reference evidence="5 6" key="1">
    <citation type="submission" date="2016-10" db="EMBL/GenBank/DDBJ databases">
        <title>Complete Genome Sequence of Peptococcaceae strain DCMF.</title>
        <authorList>
            <person name="Edwards R.J."/>
            <person name="Holland S.I."/>
            <person name="Deshpande N.P."/>
            <person name="Wong Y.K."/>
            <person name="Ertan H."/>
            <person name="Manefield M."/>
            <person name="Russell T.L."/>
            <person name="Lee M.J."/>
        </authorList>
    </citation>
    <scope>NUCLEOTIDE SEQUENCE [LARGE SCALE GENOMIC DNA]</scope>
    <source>
        <strain evidence="5 6">DCMF</strain>
    </source>
</reference>
<feature type="domain" description="GHMP kinase C-terminal" evidence="4">
    <location>
        <begin position="218"/>
        <end position="292"/>
    </location>
</feature>
<evidence type="ECO:0000259" key="4">
    <source>
        <dbReference type="Pfam" id="PF08544"/>
    </source>
</evidence>
<keyword evidence="1" id="KW-0808">Transferase</keyword>
<dbReference type="EMBL" id="CP017634">
    <property type="protein sequence ID" value="ATW24039.1"/>
    <property type="molecule type" value="Genomic_DNA"/>
</dbReference>
<dbReference type="PANTHER" id="PTHR20861:SF6">
    <property type="entry name" value="BETA-RIBOFURANOSYLPHENOL 5'-PHOSPHATE SYNTHASE"/>
    <property type="match status" value="1"/>
</dbReference>
<dbReference type="GO" id="GO:0005524">
    <property type="term" value="F:ATP binding"/>
    <property type="evidence" value="ECO:0007669"/>
    <property type="project" value="InterPro"/>
</dbReference>
<dbReference type="Pfam" id="PF08544">
    <property type="entry name" value="GHMP_kinases_C"/>
    <property type="match status" value="1"/>
</dbReference>
<dbReference type="Pfam" id="PF00288">
    <property type="entry name" value="GHMP_kinases_N"/>
    <property type="match status" value="1"/>
</dbReference>
<sequence>MRLDQFWVKTGTRLHLGQLDLNGSLGRLYGGLGLAIDQPQLEIMAERNHHLEIISPDSEKKRLVSIVRKYLEYYQLPGVKINLLQSLPSHSGLGSGTQLSLALGLAITRVYALEPSLAELASITDRESSRSGIGVAAFEQGGFLVDGGKPIHQARDDFKVPPLLFRIPFPDEWVMILVLPDQEEKMYGQKEEATFNALPPMDEQVSGSITRLILMKLLPGLIEKDLASFGQAVTEIQKLVGNYFAPVQGGQYASTLGSQLADYLLSQGAAGVGQSSWGPTIYGFTHQEKQADLLDRTRCFLGGRGRVWTAKGVNHGAKWGWK</sequence>
<dbReference type="PIRSF" id="PIRSF004884">
    <property type="entry name" value="Sugar_kin_arch"/>
    <property type="match status" value="1"/>
</dbReference>
<dbReference type="InterPro" id="IPR004422">
    <property type="entry name" value="RFAP_synthase"/>
</dbReference>
<dbReference type="AlphaFoldDB" id="A0A3G1KNJ6"/>
<dbReference type="Gene3D" id="3.30.230.10">
    <property type="match status" value="1"/>
</dbReference>